<dbReference type="PANTHER" id="PTHR30625:SF15">
    <property type="entry name" value="BIOPOLYMER TRANSPORT PROTEIN EXBB"/>
    <property type="match status" value="1"/>
</dbReference>
<evidence type="ECO:0000259" key="12">
    <source>
        <dbReference type="Pfam" id="PF01618"/>
    </source>
</evidence>
<dbReference type="EMBL" id="FWFN01000001">
    <property type="protein sequence ID" value="SLN16461.1"/>
    <property type="molecule type" value="Genomic_DNA"/>
</dbReference>
<dbReference type="Proteomes" id="UP000193963">
    <property type="component" value="Unassembled WGS sequence"/>
</dbReference>
<keyword evidence="2 8" id="KW-0813">Transport</keyword>
<evidence type="ECO:0000256" key="5">
    <source>
        <dbReference type="ARBA" id="ARBA00022927"/>
    </source>
</evidence>
<keyword evidence="3" id="KW-1003">Cell membrane</keyword>
<evidence type="ECO:0000313" key="14">
    <source>
        <dbReference type="Proteomes" id="UP000193963"/>
    </source>
</evidence>
<evidence type="ECO:0000256" key="1">
    <source>
        <dbReference type="ARBA" id="ARBA00004651"/>
    </source>
</evidence>
<dbReference type="InterPro" id="IPR050790">
    <property type="entry name" value="ExbB/TolQ_transport"/>
</dbReference>
<comment type="subcellular location">
    <subcellularLocation>
        <location evidence="1">Cell membrane</location>
        <topology evidence="1">Multi-pass membrane protein</topology>
    </subcellularLocation>
    <subcellularLocation>
        <location evidence="8">Membrane</location>
        <topology evidence="8">Multi-pass membrane protein</topology>
    </subcellularLocation>
</comment>
<dbReference type="AlphaFoldDB" id="A0A1X6YBL3"/>
<dbReference type="Pfam" id="PF01618">
    <property type="entry name" value="MotA_ExbB"/>
    <property type="match status" value="1"/>
</dbReference>
<feature type="domain" description="MotA/TolQ/ExbB proton channel" evidence="12">
    <location>
        <begin position="234"/>
        <end position="352"/>
    </location>
</feature>
<proteinExistence type="inferred from homology"/>
<evidence type="ECO:0000256" key="3">
    <source>
        <dbReference type="ARBA" id="ARBA00022475"/>
    </source>
</evidence>
<keyword evidence="14" id="KW-1185">Reference proteome</keyword>
<reference evidence="13 14" key="1">
    <citation type="submission" date="2017-03" db="EMBL/GenBank/DDBJ databases">
        <authorList>
            <person name="Afonso C.L."/>
            <person name="Miller P.J."/>
            <person name="Scott M.A."/>
            <person name="Spackman E."/>
            <person name="Goraichik I."/>
            <person name="Dimitrov K.M."/>
            <person name="Suarez D.L."/>
            <person name="Swayne D.E."/>
        </authorList>
    </citation>
    <scope>NUCLEOTIDE SEQUENCE [LARGE SCALE GENOMIC DNA]</scope>
    <source>
        <strain evidence="13 14">CECT 7751</strain>
    </source>
</reference>
<protein>
    <submittedName>
        <fullName evidence="13">Biopolymer transport protein ExbB</fullName>
    </submittedName>
</protein>
<evidence type="ECO:0000256" key="2">
    <source>
        <dbReference type="ARBA" id="ARBA00022448"/>
    </source>
</evidence>
<evidence type="ECO:0000256" key="6">
    <source>
        <dbReference type="ARBA" id="ARBA00022989"/>
    </source>
</evidence>
<evidence type="ECO:0000256" key="7">
    <source>
        <dbReference type="ARBA" id="ARBA00023136"/>
    </source>
</evidence>
<evidence type="ECO:0000256" key="10">
    <source>
        <dbReference type="SAM" id="Phobius"/>
    </source>
</evidence>
<feature type="region of interest" description="Disordered" evidence="9">
    <location>
        <begin position="30"/>
        <end position="127"/>
    </location>
</feature>
<dbReference type="PANTHER" id="PTHR30625">
    <property type="entry name" value="PROTEIN TOLQ"/>
    <property type="match status" value="1"/>
</dbReference>
<evidence type="ECO:0000256" key="9">
    <source>
        <dbReference type="SAM" id="MobiDB-lite"/>
    </source>
</evidence>
<comment type="similarity">
    <text evidence="8">Belongs to the exbB/tolQ family.</text>
</comment>
<accession>A0A1X6YBL3</accession>
<keyword evidence="6 10" id="KW-1133">Transmembrane helix</keyword>
<evidence type="ECO:0000256" key="11">
    <source>
        <dbReference type="SAM" id="SignalP"/>
    </source>
</evidence>
<keyword evidence="11" id="KW-0732">Signal</keyword>
<keyword evidence="7 10" id="KW-0472">Membrane</keyword>
<gene>
    <name evidence="13" type="primary">exbB_1</name>
    <name evidence="13" type="ORF">PSM7751_00479</name>
</gene>
<evidence type="ECO:0000313" key="13">
    <source>
        <dbReference type="EMBL" id="SLN16461.1"/>
    </source>
</evidence>
<dbReference type="GO" id="GO:0017038">
    <property type="term" value="P:protein import"/>
    <property type="evidence" value="ECO:0007669"/>
    <property type="project" value="TreeGrafter"/>
</dbReference>
<feature type="signal peptide" evidence="11">
    <location>
        <begin position="1"/>
        <end position="27"/>
    </location>
</feature>
<feature type="chain" id="PRO_5012146126" evidence="11">
    <location>
        <begin position="28"/>
        <end position="378"/>
    </location>
</feature>
<dbReference type="GO" id="GO:0005886">
    <property type="term" value="C:plasma membrane"/>
    <property type="evidence" value="ECO:0007669"/>
    <property type="project" value="UniProtKB-SubCell"/>
</dbReference>
<keyword evidence="4 10" id="KW-0812">Transmembrane</keyword>
<feature type="compositionally biased region" description="Low complexity" evidence="9">
    <location>
        <begin position="67"/>
        <end position="103"/>
    </location>
</feature>
<organism evidence="13 14">
    <name type="scientific">Pseudooceanicola marinus</name>
    <dbReference type="NCBI Taxonomy" id="396013"/>
    <lineage>
        <taxon>Bacteria</taxon>
        <taxon>Pseudomonadati</taxon>
        <taxon>Pseudomonadota</taxon>
        <taxon>Alphaproteobacteria</taxon>
        <taxon>Rhodobacterales</taxon>
        <taxon>Paracoccaceae</taxon>
        <taxon>Pseudooceanicola</taxon>
    </lineage>
</organism>
<feature type="transmembrane region" description="Helical" evidence="10">
    <location>
        <begin position="276"/>
        <end position="299"/>
    </location>
</feature>
<feature type="transmembrane region" description="Helical" evidence="10">
    <location>
        <begin position="174"/>
        <end position="194"/>
    </location>
</feature>
<keyword evidence="5 8" id="KW-0653">Protein transport</keyword>
<sequence>MAIRQARQALILSAAMAALLSATPGIAQEAPTAPAGDTAPQVSGDMAPTMGSPEAGSVVTDEAPTVPTTDSAPAETTTAPAPSAPEAVAESTTAEGTEQTAETDTVDPETDAAAETSTATEATPATDGATTLAETAAEELAPDLDAAAPAPAPEAGLAGAWARTQDFLVNGGPAIWAIAALSVVTVALILWKIWRLVLAGAWSRRTSRKAVEAWENGEAGVAMETIEGRKGVRSRLTRAAMRARLTLSDEAAREETSRVARRLLAGQGSALRALELISTIAPLLGLLGTVMGMISAFQALQEAGSRADPSMLAGGIWEALLTTAAGMAVAIPASAALTWFEAVLDNLRADLEDISARIFVADLPGDGMGENITKLAAQ</sequence>
<evidence type="ECO:0000256" key="4">
    <source>
        <dbReference type="ARBA" id="ARBA00022692"/>
    </source>
</evidence>
<feature type="transmembrane region" description="Helical" evidence="10">
    <location>
        <begin position="319"/>
        <end position="340"/>
    </location>
</feature>
<feature type="compositionally biased region" description="Low complexity" evidence="9">
    <location>
        <begin position="113"/>
        <end position="127"/>
    </location>
</feature>
<evidence type="ECO:0000256" key="8">
    <source>
        <dbReference type="RuleBase" id="RU004057"/>
    </source>
</evidence>
<dbReference type="RefSeq" id="WP_232618126.1">
    <property type="nucleotide sequence ID" value="NZ_FWFN01000001.1"/>
</dbReference>
<name>A0A1X6YBL3_9RHOB</name>
<dbReference type="InterPro" id="IPR002898">
    <property type="entry name" value="MotA_ExbB_proton_chnl"/>
</dbReference>